<dbReference type="OrthoDB" id="3354538at2"/>
<feature type="domain" description="YdbS-like PH" evidence="2">
    <location>
        <begin position="189"/>
        <end position="260"/>
    </location>
</feature>
<feature type="compositionally biased region" description="Pro residues" evidence="1">
    <location>
        <begin position="342"/>
        <end position="354"/>
    </location>
</feature>
<name>A0A1C6U803_9ACTN</name>
<dbReference type="AlphaFoldDB" id="A0A1C6U803"/>
<dbReference type="InterPro" id="IPR005182">
    <property type="entry name" value="YdbS-like_PH"/>
</dbReference>
<organism evidence="3 4">
    <name type="scientific">Micromonospora chersina</name>
    <dbReference type="NCBI Taxonomy" id="47854"/>
    <lineage>
        <taxon>Bacteria</taxon>
        <taxon>Bacillati</taxon>
        <taxon>Actinomycetota</taxon>
        <taxon>Actinomycetes</taxon>
        <taxon>Micromonosporales</taxon>
        <taxon>Micromonosporaceae</taxon>
        <taxon>Micromonospora</taxon>
    </lineage>
</organism>
<keyword evidence="4" id="KW-1185">Reference proteome</keyword>
<dbReference type="EMBL" id="FMIB01000002">
    <property type="protein sequence ID" value="SCL50063.1"/>
    <property type="molecule type" value="Genomic_DNA"/>
</dbReference>
<evidence type="ECO:0000256" key="1">
    <source>
        <dbReference type="SAM" id="MobiDB-lite"/>
    </source>
</evidence>
<gene>
    <name evidence="3" type="ORF">GA0070603_0900</name>
</gene>
<proteinExistence type="predicted"/>
<evidence type="ECO:0000313" key="3">
    <source>
        <dbReference type="EMBL" id="SCL50063.1"/>
    </source>
</evidence>
<dbReference type="Proteomes" id="UP000198605">
    <property type="component" value="Unassembled WGS sequence"/>
</dbReference>
<dbReference type="PANTHER" id="PTHR37938:SF1">
    <property type="entry name" value="BLL0215 PROTEIN"/>
    <property type="match status" value="1"/>
</dbReference>
<dbReference type="STRING" id="47854.GA0070603_0900"/>
<dbReference type="GeneID" id="43277574"/>
<accession>A0A1C6U803</accession>
<dbReference type="Pfam" id="PF03703">
    <property type="entry name" value="bPH_2"/>
    <property type="match status" value="1"/>
</dbReference>
<protein>
    <submittedName>
        <fullName evidence="3">PH domain-containing protein</fullName>
    </submittedName>
</protein>
<reference evidence="4" key="1">
    <citation type="submission" date="2016-06" db="EMBL/GenBank/DDBJ databases">
        <authorList>
            <person name="Varghese N."/>
            <person name="Submissions Spin"/>
        </authorList>
    </citation>
    <scope>NUCLEOTIDE SEQUENCE [LARGE SCALE GENOMIC DNA]</scope>
    <source>
        <strain evidence="4">DSM 44151</strain>
    </source>
</reference>
<dbReference type="RefSeq" id="WP_091307529.1">
    <property type="nucleotide sequence ID" value="NZ_FMIB01000002.1"/>
</dbReference>
<dbReference type="PANTHER" id="PTHR37938">
    <property type="entry name" value="BLL0215 PROTEIN"/>
    <property type="match status" value="1"/>
</dbReference>
<evidence type="ECO:0000259" key="2">
    <source>
        <dbReference type="Pfam" id="PF03703"/>
    </source>
</evidence>
<feature type="region of interest" description="Disordered" evidence="1">
    <location>
        <begin position="310"/>
        <end position="401"/>
    </location>
</feature>
<evidence type="ECO:0000313" key="4">
    <source>
        <dbReference type="Proteomes" id="UP000198605"/>
    </source>
</evidence>
<feature type="compositionally biased region" description="Pro residues" evidence="1">
    <location>
        <begin position="387"/>
        <end position="401"/>
    </location>
</feature>
<sequence length="401" mass="45214">MGSLEIVLAIVLGLVVNEMTDVSPWLGRLLATWSARLRYQNLQRAEIRAEELAAVINDRPGKLLKLGTGLGFLGTALLTRLRHLVVGEPERANDPADLLGSRRILPLEDEPTRAVARYLFPTERFRGEWRRHWIHPVKRIAIVVSYAVLGVWAVTERIKPQYQTWAIVAVVALAVLLTAHRVLAWYVGRFVVTNKRLMVTEGLFFRRVGMMPLLRVVDMRYNQTPAGRLLNYGTFELESAGRRNALRQIVELPNPNELYLRIIEEMYEPEAVEARLGGDWPSSEIDPIAVITSLSNELARLTSAIKRLDPDFVPEPVPEPSRPPDEPITVYEPASEQVSQAEPPPSNPDEPPPWTNGQELADLTAGLDEAVPDHDRPVRRTRRLFPPRSPRLPDPSPDLPE</sequence>